<dbReference type="PANTHER" id="PTHR10953:SF102">
    <property type="entry name" value="ADENYLYLTRANSFERASE AND SULFURTRANSFERASE MOCS3"/>
    <property type="match status" value="1"/>
</dbReference>
<dbReference type="PANTHER" id="PTHR10953">
    <property type="entry name" value="UBIQUITIN-ACTIVATING ENZYME E1"/>
    <property type="match status" value="1"/>
</dbReference>
<dbReference type="InterPro" id="IPR035985">
    <property type="entry name" value="Ubiquitin-activating_enz"/>
</dbReference>
<name>A0A8H7ARE2_9EURO</name>
<feature type="compositionally biased region" description="Low complexity" evidence="1">
    <location>
        <begin position="17"/>
        <end position="31"/>
    </location>
</feature>
<dbReference type="Gene3D" id="3.40.50.720">
    <property type="entry name" value="NAD(P)-binding Rossmann-like Domain"/>
    <property type="match status" value="1"/>
</dbReference>
<keyword evidence="4" id="KW-1185">Reference proteome</keyword>
<dbReference type="EMBL" id="JAACFV010000003">
    <property type="protein sequence ID" value="KAF7513983.1"/>
    <property type="molecule type" value="Genomic_DNA"/>
</dbReference>
<reference evidence="3" key="1">
    <citation type="submission" date="2020-02" db="EMBL/GenBank/DDBJ databases">
        <authorList>
            <person name="Palmer J.M."/>
        </authorList>
    </citation>
    <scope>NUCLEOTIDE SEQUENCE</scope>
    <source>
        <strain evidence="3">EPUS1.4</strain>
        <tissue evidence="3">Thallus</tissue>
    </source>
</reference>
<proteinExistence type="predicted"/>
<dbReference type="GO" id="GO:0005737">
    <property type="term" value="C:cytoplasm"/>
    <property type="evidence" value="ECO:0007669"/>
    <property type="project" value="TreeGrafter"/>
</dbReference>
<dbReference type="InterPro" id="IPR045886">
    <property type="entry name" value="ThiF/MoeB/HesA"/>
</dbReference>
<dbReference type="Pfam" id="PF00899">
    <property type="entry name" value="ThiF"/>
    <property type="match status" value="1"/>
</dbReference>
<evidence type="ECO:0000313" key="4">
    <source>
        <dbReference type="Proteomes" id="UP000606974"/>
    </source>
</evidence>
<evidence type="ECO:0000256" key="1">
    <source>
        <dbReference type="SAM" id="MobiDB-lite"/>
    </source>
</evidence>
<protein>
    <recommendedName>
        <fullName evidence="2">THIF-type NAD/FAD binding fold domain-containing protein</fullName>
    </recommendedName>
</protein>
<sequence>MTPSTAHTADKKLTMTSPSSKSLPKASSSSYSSFLVPPHPLSTSRYHRQLLVPSISIRGQEAISKAKVLIIGLGGLGSPACLYLASAGIGTVGLVDADTVELSNLHRQIVHSETAVERGMSKVESAMARLRGINSEIRILGYRMAFEGANGVGIVEGTIQANVLARSEDSGGGGWWWWWWRTGTISYWIARITRRRGI</sequence>
<dbReference type="OrthoDB" id="10261062at2759"/>
<dbReference type="AlphaFoldDB" id="A0A8H7ARE2"/>
<comment type="caution">
    <text evidence="3">The sequence shown here is derived from an EMBL/GenBank/DDBJ whole genome shotgun (WGS) entry which is preliminary data.</text>
</comment>
<feature type="domain" description="THIF-type NAD/FAD binding fold" evidence="2">
    <location>
        <begin position="46"/>
        <end position="156"/>
    </location>
</feature>
<organism evidence="3 4">
    <name type="scientific">Endocarpon pusillum</name>
    <dbReference type="NCBI Taxonomy" id="364733"/>
    <lineage>
        <taxon>Eukaryota</taxon>
        <taxon>Fungi</taxon>
        <taxon>Dikarya</taxon>
        <taxon>Ascomycota</taxon>
        <taxon>Pezizomycotina</taxon>
        <taxon>Eurotiomycetes</taxon>
        <taxon>Chaetothyriomycetidae</taxon>
        <taxon>Verrucariales</taxon>
        <taxon>Verrucariaceae</taxon>
        <taxon>Endocarpon</taxon>
    </lineage>
</organism>
<dbReference type="InterPro" id="IPR000594">
    <property type="entry name" value="ThiF_NAD_FAD-bd"/>
</dbReference>
<accession>A0A8H7ARE2</accession>
<dbReference type="GO" id="GO:0004792">
    <property type="term" value="F:thiosulfate-cyanide sulfurtransferase activity"/>
    <property type="evidence" value="ECO:0007669"/>
    <property type="project" value="TreeGrafter"/>
</dbReference>
<feature type="region of interest" description="Disordered" evidence="1">
    <location>
        <begin position="1"/>
        <end position="31"/>
    </location>
</feature>
<evidence type="ECO:0000313" key="3">
    <source>
        <dbReference type="EMBL" id="KAF7513983.1"/>
    </source>
</evidence>
<evidence type="ECO:0000259" key="2">
    <source>
        <dbReference type="Pfam" id="PF00899"/>
    </source>
</evidence>
<dbReference type="GO" id="GO:0008641">
    <property type="term" value="F:ubiquitin-like modifier activating enzyme activity"/>
    <property type="evidence" value="ECO:0007669"/>
    <property type="project" value="InterPro"/>
</dbReference>
<dbReference type="GO" id="GO:0016779">
    <property type="term" value="F:nucleotidyltransferase activity"/>
    <property type="evidence" value="ECO:0007669"/>
    <property type="project" value="TreeGrafter"/>
</dbReference>
<dbReference type="Proteomes" id="UP000606974">
    <property type="component" value="Unassembled WGS sequence"/>
</dbReference>
<dbReference type="SUPFAM" id="SSF69572">
    <property type="entry name" value="Activating enzymes of the ubiquitin-like proteins"/>
    <property type="match status" value="1"/>
</dbReference>
<gene>
    <name evidence="3" type="ORF">GJ744_006597</name>
</gene>